<gene>
    <name evidence="2" type="ORF">SAMN04490239_6061</name>
</gene>
<protein>
    <submittedName>
        <fullName evidence="2">Uncharacterized protein</fullName>
    </submittedName>
</protein>
<feature type="transmembrane region" description="Helical" evidence="1">
    <location>
        <begin position="105"/>
        <end position="126"/>
    </location>
</feature>
<feature type="transmembrane region" description="Helical" evidence="1">
    <location>
        <begin position="20"/>
        <end position="41"/>
    </location>
</feature>
<organism evidence="2 3">
    <name type="scientific">Rhodococcus koreensis</name>
    <dbReference type="NCBI Taxonomy" id="99653"/>
    <lineage>
        <taxon>Bacteria</taxon>
        <taxon>Bacillati</taxon>
        <taxon>Actinomycetota</taxon>
        <taxon>Actinomycetes</taxon>
        <taxon>Mycobacteriales</taxon>
        <taxon>Nocardiaceae</taxon>
        <taxon>Rhodococcus</taxon>
    </lineage>
</organism>
<keyword evidence="1" id="KW-0812">Transmembrane</keyword>
<feature type="transmembrane region" description="Helical" evidence="1">
    <location>
        <begin position="53"/>
        <end position="70"/>
    </location>
</feature>
<dbReference type="Proteomes" id="UP000183561">
    <property type="component" value="Unassembled WGS sequence"/>
</dbReference>
<dbReference type="EMBL" id="FNSV01000005">
    <property type="protein sequence ID" value="SEC93853.1"/>
    <property type="molecule type" value="Genomic_DNA"/>
</dbReference>
<evidence type="ECO:0000256" key="1">
    <source>
        <dbReference type="SAM" id="Phobius"/>
    </source>
</evidence>
<feature type="transmembrane region" description="Helical" evidence="1">
    <location>
        <begin position="77"/>
        <end position="99"/>
    </location>
</feature>
<name>A0A1H4WKK1_9NOCA</name>
<keyword evidence="1" id="KW-1133">Transmembrane helix</keyword>
<keyword evidence="3" id="KW-1185">Reference proteome</keyword>
<sequence length="187" mass="18786">MPGSWERYPRGVNSRLDVVARVRGSVVGSLSGAVSIAAHGIAGGGMPPSDGSVVLLLAACAAVGASVAAIRVASREWLFVLSVLAVGQLIGHTTLALAADHAHGLGLSTPMIAAHIAAIAVAAVLVRSAERACLRALAALTRIVLAVLAPLQVDTGTWSATPVYRAKLSLWLLVAAGAGTRGPPALV</sequence>
<proteinExistence type="predicted"/>
<evidence type="ECO:0000313" key="2">
    <source>
        <dbReference type="EMBL" id="SEC93853.1"/>
    </source>
</evidence>
<keyword evidence="1" id="KW-0472">Membrane</keyword>
<reference evidence="3" key="1">
    <citation type="submission" date="2016-10" db="EMBL/GenBank/DDBJ databases">
        <authorList>
            <person name="Varghese N."/>
            <person name="Submissions S."/>
        </authorList>
    </citation>
    <scope>NUCLEOTIDE SEQUENCE [LARGE SCALE GENOMIC DNA]</scope>
    <source>
        <strain evidence="3">DSM 44498</strain>
    </source>
</reference>
<dbReference type="AlphaFoldDB" id="A0A1H4WKK1"/>
<evidence type="ECO:0000313" key="3">
    <source>
        <dbReference type="Proteomes" id="UP000183561"/>
    </source>
</evidence>
<accession>A0A1H4WKK1</accession>